<keyword evidence="1" id="KW-0472">Membrane</keyword>
<accession>A0A1I3YIS2</accession>
<dbReference type="AlphaFoldDB" id="A0A1I3YIS2"/>
<evidence type="ECO:0000313" key="2">
    <source>
        <dbReference type="EMBL" id="SFK31076.1"/>
    </source>
</evidence>
<feature type="transmembrane region" description="Helical" evidence="1">
    <location>
        <begin position="21"/>
        <end position="39"/>
    </location>
</feature>
<proteinExistence type="predicted"/>
<dbReference type="InterPro" id="IPR025291">
    <property type="entry name" value="DUF4153"/>
</dbReference>
<feature type="transmembrane region" description="Helical" evidence="1">
    <location>
        <begin position="45"/>
        <end position="67"/>
    </location>
</feature>
<dbReference type="RefSeq" id="WP_072695081.1">
    <property type="nucleotide sequence ID" value="NZ_FOSJ01000022.1"/>
</dbReference>
<evidence type="ECO:0000313" key="3">
    <source>
        <dbReference type="Proteomes" id="UP000199589"/>
    </source>
</evidence>
<organism evidence="2 3">
    <name type="scientific">Marinilactibacillus piezotolerans</name>
    <dbReference type="NCBI Taxonomy" id="258723"/>
    <lineage>
        <taxon>Bacteria</taxon>
        <taxon>Bacillati</taxon>
        <taxon>Bacillota</taxon>
        <taxon>Bacilli</taxon>
        <taxon>Lactobacillales</taxon>
        <taxon>Carnobacteriaceae</taxon>
        <taxon>Marinilactibacillus</taxon>
    </lineage>
</organism>
<feature type="transmembrane region" description="Helical" evidence="1">
    <location>
        <begin position="258"/>
        <end position="276"/>
    </location>
</feature>
<keyword evidence="3" id="KW-1185">Reference proteome</keyword>
<dbReference type="EMBL" id="FOSJ01000022">
    <property type="protein sequence ID" value="SFK31076.1"/>
    <property type="molecule type" value="Genomic_DNA"/>
</dbReference>
<sequence length="601" mass="69362">MNFYKRSATRLVSFSQAVFRYPLSTLCFFILVLLTILSIHSDNTIYYSETLTMLIGGIAAFTGQSIYERFFRNSRLIRLGIYIVVIIFTSLYYWLFLKNYTDINTVIYIRSSALISALTVAYIWVPSIKSKLSFSTSFTTAFKAFFTSMLFSIVLEVGMIAILGAFSFLIYNVDYKVFIDLSVVIFGFFAPLYYLSYIPLYPINENVLTEKDKQAITTPKTLEALVSYIIIPLLAAYTLILTLYIITNLSGQFWNDNLLEPLLVSYIIIGFIIFYLSERIDNKSTFIFRKYFPEILLVISLFQTIASLLKINQFGLTHGRYYVIMFGVFAIISSIIYSFLQNKEVYVPALFISLSIISIIPPIDAITVGLNAQINFVEDVLRKNNMLVDNTIIKNEDISLTDREKIANSIEYLYNTDGVNRIDWLPNNFDIYYEDFENTFGFNNYDYKFLSESDNPDFESYTANYAEVRLNENETFSVDTEKTAQFVYVSINNMGYESIPEQNLPFDFNDNAFVLQVLSDDQTFTVNVLNDQNEEMINFDLQFLLNDTFEYVPKVQQMSDEDLTFTKENDRGTVKIILESLVTYADGTYSGKMYVFVSLNN</sequence>
<gene>
    <name evidence="2" type="ORF">SAMN04488569_102217</name>
</gene>
<keyword evidence="1" id="KW-1133">Transmembrane helix</keyword>
<name>A0A1I3YIS2_9LACT</name>
<feature type="transmembrane region" description="Helical" evidence="1">
    <location>
        <begin position="222"/>
        <end position="246"/>
    </location>
</feature>
<feature type="transmembrane region" description="Helical" evidence="1">
    <location>
        <begin position="288"/>
        <end position="309"/>
    </location>
</feature>
<dbReference type="Pfam" id="PF13687">
    <property type="entry name" value="DUF4153"/>
    <property type="match status" value="1"/>
</dbReference>
<evidence type="ECO:0000256" key="1">
    <source>
        <dbReference type="SAM" id="Phobius"/>
    </source>
</evidence>
<feature type="transmembrane region" description="Helical" evidence="1">
    <location>
        <begin position="345"/>
        <end position="363"/>
    </location>
</feature>
<feature type="transmembrane region" description="Helical" evidence="1">
    <location>
        <begin position="321"/>
        <end position="340"/>
    </location>
</feature>
<evidence type="ECO:0008006" key="4">
    <source>
        <dbReference type="Google" id="ProtNLM"/>
    </source>
</evidence>
<feature type="transmembrane region" description="Helical" evidence="1">
    <location>
        <begin position="107"/>
        <end position="125"/>
    </location>
</feature>
<dbReference type="Proteomes" id="UP000199589">
    <property type="component" value="Unassembled WGS sequence"/>
</dbReference>
<feature type="transmembrane region" description="Helical" evidence="1">
    <location>
        <begin position="177"/>
        <end position="201"/>
    </location>
</feature>
<protein>
    <recommendedName>
        <fullName evidence="4">DUF4153 domain-containing protein</fullName>
    </recommendedName>
</protein>
<feature type="transmembrane region" description="Helical" evidence="1">
    <location>
        <begin position="145"/>
        <end position="171"/>
    </location>
</feature>
<keyword evidence="1" id="KW-0812">Transmembrane</keyword>
<feature type="transmembrane region" description="Helical" evidence="1">
    <location>
        <begin position="79"/>
        <end position="95"/>
    </location>
</feature>
<reference evidence="3" key="1">
    <citation type="submission" date="2016-10" db="EMBL/GenBank/DDBJ databases">
        <authorList>
            <person name="Varghese N."/>
            <person name="Submissions S."/>
        </authorList>
    </citation>
    <scope>NUCLEOTIDE SEQUENCE [LARGE SCALE GENOMIC DNA]</scope>
    <source>
        <strain evidence="3">DSM 16108</strain>
    </source>
</reference>